<protein>
    <recommendedName>
        <fullName evidence="2">histidine kinase</fullName>
        <ecNumber evidence="2">2.7.13.3</ecNumber>
    </recommendedName>
</protein>
<evidence type="ECO:0000256" key="2">
    <source>
        <dbReference type="ARBA" id="ARBA00012438"/>
    </source>
</evidence>
<evidence type="ECO:0000259" key="11">
    <source>
        <dbReference type="Pfam" id="PF07730"/>
    </source>
</evidence>
<dbReference type="Pfam" id="PF07730">
    <property type="entry name" value="HisKA_3"/>
    <property type="match status" value="1"/>
</dbReference>
<dbReference type="GO" id="GO:0046983">
    <property type="term" value="F:protein dimerization activity"/>
    <property type="evidence" value="ECO:0007669"/>
    <property type="project" value="InterPro"/>
</dbReference>
<evidence type="ECO:0000313" key="12">
    <source>
        <dbReference type="EMBL" id="SJZ65076.1"/>
    </source>
</evidence>
<dbReference type="InterPro" id="IPR050482">
    <property type="entry name" value="Sensor_HK_TwoCompSys"/>
</dbReference>
<dbReference type="RefSeq" id="WP_078787018.1">
    <property type="nucleotide sequence ID" value="NZ_FMTO01000006.1"/>
</dbReference>
<proteinExistence type="predicted"/>
<dbReference type="GO" id="GO:0000155">
    <property type="term" value="F:phosphorelay sensor kinase activity"/>
    <property type="evidence" value="ECO:0007669"/>
    <property type="project" value="InterPro"/>
</dbReference>
<dbReference type="Gene3D" id="3.30.565.10">
    <property type="entry name" value="Histidine kinase-like ATPase, C-terminal domain"/>
    <property type="match status" value="1"/>
</dbReference>
<dbReference type="InterPro" id="IPR011712">
    <property type="entry name" value="Sig_transdc_His_kin_sub3_dim/P"/>
</dbReference>
<dbReference type="AlphaFoldDB" id="A0A1T4MDZ1"/>
<keyword evidence="6 12" id="KW-0418">Kinase</keyword>
<feature type="coiled-coil region" evidence="9">
    <location>
        <begin position="206"/>
        <end position="233"/>
    </location>
</feature>
<evidence type="ECO:0000256" key="4">
    <source>
        <dbReference type="ARBA" id="ARBA00022679"/>
    </source>
</evidence>
<evidence type="ECO:0000256" key="6">
    <source>
        <dbReference type="ARBA" id="ARBA00022777"/>
    </source>
</evidence>
<evidence type="ECO:0000256" key="1">
    <source>
        <dbReference type="ARBA" id="ARBA00000085"/>
    </source>
</evidence>
<dbReference type="PANTHER" id="PTHR24421:SF10">
    <property type="entry name" value="NITRATE_NITRITE SENSOR PROTEIN NARQ"/>
    <property type="match status" value="1"/>
</dbReference>
<feature type="transmembrane region" description="Helical" evidence="10">
    <location>
        <begin position="28"/>
        <end position="45"/>
    </location>
</feature>
<organism evidence="12 13">
    <name type="scientific">Eubacterium ruminantium</name>
    <dbReference type="NCBI Taxonomy" id="42322"/>
    <lineage>
        <taxon>Bacteria</taxon>
        <taxon>Bacillati</taxon>
        <taxon>Bacillota</taxon>
        <taxon>Clostridia</taxon>
        <taxon>Eubacteriales</taxon>
        <taxon>Eubacteriaceae</taxon>
        <taxon>Eubacterium</taxon>
    </lineage>
</organism>
<evidence type="ECO:0000256" key="5">
    <source>
        <dbReference type="ARBA" id="ARBA00022741"/>
    </source>
</evidence>
<keyword evidence="4" id="KW-0808">Transferase</keyword>
<evidence type="ECO:0000313" key="13">
    <source>
        <dbReference type="Proteomes" id="UP000189857"/>
    </source>
</evidence>
<evidence type="ECO:0000256" key="9">
    <source>
        <dbReference type="SAM" id="Coils"/>
    </source>
</evidence>
<keyword evidence="3" id="KW-0597">Phosphoprotein</keyword>
<gene>
    <name evidence="12" type="ORF">SAMN02745110_01171</name>
</gene>
<dbReference type="InterPro" id="IPR036890">
    <property type="entry name" value="HATPase_C_sf"/>
</dbReference>
<keyword evidence="7" id="KW-0067">ATP-binding</keyword>
<feature type="transmembrane region" description="Helical" evidence="10">
    <location>
        <begin position="87"/>
        <end position="106"/>
    </location>
</feature>
<keyword evidence="8" id="KW-0902">Two-component regulatory system</keyword>
<comment type="catalytic activity">
    <reaction evidence="1">
        <text>ATP + protein L-histidine = ADP + protein N-phospho-L-histidine.</text>
        <dbReference type="EC" id="2.7.13.3"/>
    </reaction>
</comment>
<dbReference type="PANTHER" id="PTHR24421">
    <property type="entry name" value="NITRATE/NITRITE SENSOR PROTEIN NARX-RELATED"/>
    <property type="match status" value="1"/>
</dbReference>
<keyword evidence="9" id="KW-0175">Coiled coil</keyword>
<feature type="transmembrane region" description="Helical" evidence="10">
    <location>
        <begin position="111"/>
        <end position="126"/>
    </location>
</feature>
<dbReference type="Proteomes" id="UP000189857">
    <property type="component" value="Unassembled WGS sequence"/>
</dbReference>
<keyword evidence="10" id="KW-0812">Transmembrane</keyword>
<dbReference type="EMBL" id="FUXA01000007">
    <property type="protein sequence ID" value="SJZ65076.1"/>
    <property type="molecule type" value="Genomic_DNA"/>
</dbReference>
<dbReference type="GO" id="GO:0016020">
    <property type="term" value="C:membrane"/>
    <property type="evidence" value="ECO:0007669"/>
    <property type="project" value="InterPro"/>
</dbReference>
<keyword evidence="5" id="KW-0547">Nucleotide-binding</keyword>
<dbReference type="SUPFAM" id="SSF55874">
    <property type="entry name" value="ATPase domain of HSP90 chaperone/DNA topoisomerase II/histidine kinase"/>
    <property type="match status" value="1"/>
</dbReference>
<evidence type="ECO:0000256" key="7">
    <source>
        <dbReference type="ARBA" id="ARBA00022840"/>
    </source>
</evidence>
<dbReference type="OrthoDB" id="9781904at2"/>
<evidence type="ECO:0000256" key="8">
    <source>
        <dbReference type="ARBA" id="ARBA00023012"/>
    </source>
</evidence>
<keyword evidence="13" id="KW-1185">Reference proteome</keyword>
<accession>A0A1T4MDZ1</accession>
<keyword evidence="10" id="KW-0472">Membrane</keyword>
<feature type="domain" description="Signal transduction histidine kinase subgroup 3 dimerisation and phosphoacceptor" evidence="11">
    <location>
        <begin position="174"/>
        <end position="237"/>
    </location>
</feature>
<evidence type="ECO:0000256" key="10">
    <source>
        <dbReference type="SAM" id="Phobius"/>
    </source>
</evidence>
<feature type="transmembrane region" description="Helical" evidence="10">
    <location>
        <begin position="57"/>
        <end position="81"/>
    </location>
</feature>
<evidence type="ECO:0000256" key="3">
    <source>
        <dbReference type="ARBA" id="ARBA00022553"/>
    </source>
</evidence>
<dbReference type="GO" id="GO:0005524">
    <property type="term" value="F:ATP binding"/>
    <property type="evidence" value="ECO:0007669"/>
    <property type="project" value="UniProtKB-KW"/>
</dbReference>
<dbReference type="EC" id="2.7.13.3" evidence="2"/>
<sequence length="370" mass="42659">MKTLLDKVILILLAAFVFVKHFKDMQLVIMIFVMVTAAFLTSYLRMIGNKFSLINKIFVLIAASICIFIPKAVFILPIIIYEAYFDRHYGAGLISFVAIINAFNLFQPQEIIYITFIMILAGYMAYKTDVIDKNRIHIKKIRDEGEIKNELLKHQNIIILEEQDKNIYTAQLAERNRIAREIHDNVGHMLSRSLLQVGAMMVVHKEEAISQELKDLRNTLDTAMNNIRESVHDIRDDAIDIEISVNEMLKPLESKFNLNFECDVENDNMSKEIKYAIINIVKEAVSNIIKYSDNDSVDIRIDEHPSMYQIIVRDYDSLGHSKDSEGEEVEIDHRGMGLDNIIKRAEQFNGQAYFTKGNGFRVFVRLGKNI</sequence>
<reference evidence="12 13" key="1">
    <citation type="submission" date="2017-02" db="EMBL/GenBank/DDBJ databases">
        <authorList>
            <person name="Peterson S.W."/>
        </authorList>
    </citation>
    <scope>NUCLEOTIDE SEQUENCE [LARGE SCALE GENOMIC DNA]</scope>
    <source>
        <strain evidence="12 13">ATCC 17233</strain>
    </source>
</reference>
<dbReference type="Gene3D" id="1.20.5.1930">
    <property type="match status" value="1"/>
</dbReference>
<name>A0A1T4MDZ1_9FIRM</name>
<keyword evidence="10" id="KW-1133">Transmembrane helix</keyword>